<organism evidence="1 2">
    <name type="scientific">Canavalia gladiata</name>
    <name type="common">Sword bean</name>
    <name type="synonym">Dolichos gladiatus</name>
    <dbReference type="NCBI Taxonomy" id="3824"/>
    <lineage>
        <taxon>Eukaryota</taxon>
        <taxon>Viridiplantae</taxon>
        <taxon>Streptophyta</taxon>
        <taxon>Embryophyta</taxon>
        <taxon>Tracheophyta</taxon>
        <taxon>Spermatophyta</taxon>
        <taxon>Magnoliopsida</taxon>
        <taxon>eudicotyledons</taxon>
        <taxon>Gunneridae</taxon>
        <taxon>Pentapetalae</taxon>
        <taxon>rosids</taxon>
        <taxon>fabids</taxon>
        <taxon>Fabales</taxon>
        <taxon>Fabaceae</taxon>
        <taxon>Papilionoideae</taxon>
        <taxon>50 kb inversion clade</taxon>
        <taxon>NPAAA clade</taxon>
        <taxon>indigoferoid/millettioid clade</taxon>
        <taxon>Phaseoleae</taxon>
        <taxon>Canavalia</taxon>
    </lineage>
</organism>
<accession>A0AAN9Q003</accession>
<dbReference type="EMBL" id="JAYMYQ010000008">
    <property type="protein sequence ID" value="KAK7316039.1"/>
    <property type="molecule type" value="Genomic_DNA"/>
</dbReference>
<name>A0AAN9Q003_CANGL</name>
<evidence type="ECO:0000313" key="1">
    <source>
        <dbReference type="EMBL" id="KAK7316039.1"/>
    </source>
</evidence>
<reference evidence="1 2" key="1">
    <citation type="submission" date="2024-01" db="EMBL/GenBank/DDBJ databases">
        <title>The genomes of 5 underutilized Papilionoideae crops provide insights into root nodulation and disease resistanc.</title>
        <authorList>
            <person name="Jiang F."/>
        </authorList>
    </citation>
    <scope>NUCLEOTIDE SEQUENCE [LARGE SCALE GENOMIC DNA]</scope>
    <source>
        <strain evidence="1">LVBAO_FW01</strain>
        <tissue evidence="1">Leaves</tissue>
    </source>
</reference>
<proteinExistence type="predicted"/>
<dbReference type="Proteomes" id="UP001367508">
    <property type="component" value="Unassembled WGS sequence"/>
</dbReference>
<evidence type="ECO:0000313" key="2">
    <source>
        <dbReference type="Proteomes" id="UP001367508"/>
    </source>
</evidence>
<sequence length="265" mass="29829">MNDRSQTLRRKNDGFAPWVSHLSKAASIAKDEKVESIYPIVNRRDVSNGNSPLHLAAKFVNPLDLSILVDFQNPDPVTLLGFMLFLGSNPPCWRLHDVHSDHLSHLTFMAYIPFAWHICICGKTVHGPDKAIAQRGENDTPNLGIHDMNPKRTQNIRCTTEATETEEWRNHSPDPHMPYSSSCVIQINKDSISLHLFLLAGPPDTKLLVHPEIILVRHGPLVLLRFTHGFAPYRMATKLLPLLFILQSQLDAISVSRSDTGSAWR</sequence>
<dbReference type="AlphaFoldDB" id="A0AAN9Q003"/>
<protein>
    <submittedName>
        <fullName evidence="1">Uncharacterized protein</fullName>
    </submittedName>
</protein>
<gene>
    <name evidence="1" type="ORF">VNO77_34670</name>
</gene>
<comment type="caution">
    <text evidence="1">The sequence shown here is derived from an EMBL/GenBank/DDBJ whole genome shotgun (WGS) entry which is preliminary data.</text>
</comment>
<keyword evidence="2" id="KW-1185">Reference proteome</keyword>